<evidence type="ECO:0000313" key="4">
    <source>
        <dbReference type="Proteomes" id="UP001501578"/>
    </source>
</evidence>
<feature type="transmembrane region" description="Helical" evidence="1">
    <location>
        <begin position="258"/>
        <end position="280"/>
    </location>
</feature>
<feature type="transmembrane region" description="Helical" evidence="1">
    <location>
        <begin position="287"/>
        <end position="307"/>
    </location>
</feature>
<dbReference type="Proteomes" id="UP001501578">
    <property type="component" value="Unassembled WGS sequence"/>
</dbReference>
<keyword evidence="1" id="KW-0472">Membrane</keyword>
<dbReference type="RefSeq" id="WP_343950449.1">
    <property type="nucleotide sequence ID" value="NZ_BAAAHQ010000013.1"/>
</dbReference>
<sequence length="338" mass="36507">MKQLPDSPHAHAETRAWPPISVVMPVLNEERHLREAVDMILAQRYPGEIEVVLAVGPSHDRTQQVADAIAAADRRVTVVPNPTGRTPNALNAAIGASRNAVVARVDGHALLPDDYLRVAVETLEQTGADNVGGIMAAEGVTAFEQAVACAMTSKIGVGAAAFHVGGTAGPADTVYLGVFRRTALDRVGGYDEHFQRAQDWEMNHRIRQTGGLVWFQPRMRVTYRPRPDVKALAKQYFHYGRWRRVVARTHEGTINLRYLAPPAAVLAMLAGLVAAPFLPITLIVPGGYAVAIIGGSVLTGAGLPLAAKLRLPLVYAAMHVSWGWGFLTSPRKLARPPR</sequence>
<dbReference type="PANTHER" id="PTHR43646:SF3">
    <property type="entry name" value="SLR1566 PROTEIN"/>
    <property type="match status" value="1"/>
</dbReference>
<keyword evidence="4" id="KW-1185">Reference proteome</keyword>
<keyword evidence="1" id="KW-0812">Transmembrane</keyword>
<dbReference type="SUPFAM" id="SSF53448">
    <property type="entry name" value="Nucleotide-diphospho-sugar transferases"/>
    <property type="match status" value="1"/>
</dbReference>
<evidence type="ECO:0000256" key="1">
    <source>
        <dbReference type="SAM" id="Phobius"/>
    </source>
</evidence>
<comment type="caution">
    <text evidence="3">The sequence shown here is derived from an EMBL/GenBank/DDBJ whole genome shotgun (WGS) entry which is preliminary data.</text>
</comment>
<dbReference type="Pfam" id="PF00535">
    <property type="entry name" value="Glycos_transf_2"/>
    <property type="match status" value="1"/>
</dbReference>
<keyword evidence="1" id="KW-1133">Transmembrane helix</keyword>
<evidence type="ECO:0000259" key="2">
    <source>
        <dbReference type="Pfam" id="PF00535"/>
    </source>
</evidence>
<evidence type="ECO:0000313" key="3">
    <source>
        <dbReference type="EMBL" id="GAA0927429.1"/>
    </source>
</evidence>
<dbReference type="Gene3D" id="3.90.550.10">
    <property type="entry name" value="Spore Coat Polysaccharide Biosynthesis Protein SpsA, Chain A"/>
    <property type="match status" value="1"/>
</dbReference>
<dbReference type="PANTHER" id="PTHR43646">
    <property type="entry name" value="GLYCOSYLTRANSFERASE"/>
    <property type="match status" value="1"/>
</dbReference>
<accession>A0ABP3ZXH2</accession>
<feature type="domain" description="Glycosyltransferase 2-like" evidence="2">
    <location>
        <begin position="21"/>
        <end position="183"/>
    </location>
</feature>
<proteinExistence type="predicted"/>
<organism evidence="3 4">
    <name type="scientific">Nonomuraea longicatena</name>
    <dbReference type="NCBI Taxonomy" id="83682"/>
    <lineage>
        <taxon>Bacteria</taxon>
        <taxon>Bacillati</taxon>
        <taxon>Actinomycetota</taxon>
        <taxon>Actinomycetes</taxon>
        <taxon>Streptosporangiales</taxon>
        <taxon>Streptosporangiaceae</taxon>
        <taxon>Nonomuraea</taxon>
    </lineage>
</organism>
<gene>
    <name evidence="3" type="ORF">GCM10009560_29990</name>
</gene>
<dbReference type="InterPro" id="IPR029044">
    <property type="entry name" value="Nucleotide-diphossugar_trans"/>
</dbReference>
<dbReference type="InterPro" id="IPR001173">
    <property type="entry name" value="Glyco_trans_2-like"/>
</dbReference>
<protein>
    <submittedName>
        <fullName evidence="3">Glycosyltransferase family 2 protein</fullName>
    </submittedName>
</protein>
<dbReference type="CDD" id="cd02525">
    <property type="entry name" value="Succinoglycan_BP_ExoA"/>
    <property type="match status" value="1"/>
</dbReference>
<name>A0ABP3ZXH2_9ACTN</name>
<dbReference type="EMBL" id="BAAAHQ010000013">
    <property type="protein sequence ID" value="GAA0927429.1"/>
    <property type="molecule type" value="Genomic_DNA"/>
</dbReference>
<reference evidence="4" key="1">
    <citation type="journal article" date="2019" name="Int. J. Syst. Evol. Microbiol.">
        <title>The Global Catalogue of Microorganisms (GCM) 10K type strain sequencing project: providing services to taxonomists for standard genome sequencing and annotation.</title>
        <authorList>
            <consortium name="The Broad Institute Genomics Platform"/>
            <consortium name="The Broad Institute Genome Sequencing Center for Infectious Disease"/>
            <person name="Wu L."/>
            <person name="Ma J."/>
        </authorList>
    </citation>
    <scope>NUCLEOTIDE SEQUENCE [LARGE SCALE GENOMIC DNA]</scope>
    <source>
        <strain evidence="4">JCM 11136</strain>
    </source>
</reference>